<dbReference type="Gene3D" id="1.20.5.1930">
    <property type="match status" value="1"/>
</dbReference>
<dbReference type="GO" id="GO:0016020">
    <property type="term" value="C:membrane"/>
    <property type="evidence" value="ECO:0007669"/>
    <property type="project" value="UniProtKB-SubCell"/>
</dbReference>
<dbReference type="EMBL" id="QURL01000004">
    <property type="protein sequence ID" value="RFC63513.1"/>
    <property type="molecule type" value="Genomic_DNA"/>
</dbReference>
<evidence type="ECO:0000256" key="2">
    <source>
        <dbReference type="ARBA" id="ARBA00022553"/>
    </source>
</evidence>
<protein>
    <recommendedName>
        <fullName evidence="7">HAMP domain-containing protein</fullName>
    </recommendedName>
</protein>
<dbReference type="GO" id="GO:0000155">
    <property type="term" value="F:phosphorelay sensor kinase activity"/>
    <property type="evidence" value="ECO:0007669"/>
    <property type="project" value="InterPro"/>
</dbReference>
<proteinExistence type="predicted"/>
<name>A0A371X2S7_9HYPH</name>
<dbReference type="AlphaFoldDB" id="A0A371X2S7"/>
<keyword evidence="6" id="KW-0812">Transmembrane</keyword>
<dbReference type="SUPFAM" id="SSF55874">
    <property type="entry name" value="ATPase domain of HSP90 chaperone/DNA topoisomerase II/histidine kinase"/>
    <property type="match status" value="1"/>
</dbReference>
<dbReference type="RefSeq" id="WP_116683244.1">
    <property type="nucleotide sequence ID" value="NZ_QURL01000004.1"/>
</dbReference>
<dbReference type="PANTHER" id="PTHR24421">
    <property type="entry name" value="NITRATE/NITRITE SENSOR PROTEIN NARX-RELATED"/>
    <property type="match status" value="1"/>
</dbReference>
<evidence type="ECO:0000256" key="3">
    <source>
        <dbReference type="ARBA" id="ARBA00022679"/>
    </source>
</evidence>
<dbReference type="InterPro" id="IPR003594">
    <property type="entry name" value="HATPase_dom"/>
</dbReference>
<evidence type="ECO:0000256" key="1">
    <source>
        <dbReference type="ARBA" id="ARBA00004370"/>
    </source>
</evidence>
<reference evidence="8 9" key="1">
    <citation type="submission" date="2018-08" db="EMBL/GenBank/DDBJ databases">
        <title>Fulvimarina sp. 85, whole genome shotgun sequence.</title>
        <authorList>
            <person name="Tuo L."/>
        </authorList>
    </citation>
    <scope>NUCLEOTIDE SEQUENCE [LARGE SCALE GENOMIC DNA]</scope>
    <source>
        <strain evidence="8 9">85</strain>
    </source>
</reference>
<dbReference type="InterPro" id="IPR036890">
    <property type="entry name" value="HATPase_C_sf"/>
</dbReference>
<comment type="subcellular location">
    <subcellularLocation>
        <location evidence="1">Membrane</location>
    </subcellularLocation>
</comment>
<dbReference type="GO" id="GO:0046983">
    <property type="term" value="F:protein dimerization activity"/>
    <property type="evidence" value="ECO:0007669"/>
    <property type="project" value="InterPro"/>
</dbReference>
<evidence type="ECO:0000256" key="6">
    <source>
        <dbReference type="SAM" id="Phobius"/>
    </source>
</evidence>
<dbReference type="Pfam" id="PF07730">
    <property type="entry name" value="HisKA_3"/>
    <property type="match status" value="1"/>
</dbReference>
<dbReference type="PROSITE" id="PS50885">
    <property type="entry name" value="HAMP"/>
    <property type="match status" value="1"/>
</dbReference>
<feature type="transmembrane region" description="Helical" evidence="6">
    <location>
        <begin position="177"/>
        <end position="201"/>
    </location>
</feature>
<feature type="transmembrane region" description="Helical" evidence="6">
    <location>
        <begin position="25"/>
        <end position="46"/>
    </location>
</feature>
<feature type="domain" description="HAMP" evidence="7">
    <location>
        <begin position="198"/>
        <end position="250"/>
    </location>
</feature>
<dbReference type="Gene3D" id="3.30.565.10">
    <property type="entry name" value="Histidine kinase-like ATPase, C-terminal domain"/>
    <property type="match status" value="1"/>
</dbReference>
<dbReference type="SMART" id="SM00387">
    <property type="entry name" value="HATPase_c"/>
    <property type="match status" value="1"/>
</dbReference>
<dbReference type="PANTHER" id="PTHR24421:SF58">
    <property type="entry name" value="SIGNAL TRANSDUCTION HISTIDINE-PROTEIN KINASE_PHOSPHATASE UHPB"/>
    <property type="match status" value="1"/>
</dbReference>
<dbReference type="Pfam" id="PF02518">
    <property type="entry name" value="HATPase_c"/>
    <property type="match status" value="1"/>
</dbReference>
<dbReference type="Proteomes" id="UP000264310">
    <property type="component" value="Unassembled WGS sequence"/>
</dbReference>
<keyword evidence="6" id="KW-1133">Transmembrane helix</keyword>
<evidence type="ECO:0000313" key="9">
    <source>
        <dbReference type="Proteomes" id="UP000264310"/>
    </source>
</evidence>
<evidence type="ECO:0000259" key="7">
    <source>
        <dbReference type="PROSITE" id="PS50885"/>
    </source>
</evidence>
<keyword evidence="2" id="KW-0597">Phosphoprotein</keyword>
<comment type="caution">
    <text evidence="8">The sequence shown here is derived from an EMBL/GenBank/DDBJ whole genome shotgun (WGS) entry which is preliminary data.</text>
</comment>
<dbReference type="InterPro" id="IPR003660">
    <property type="entry name" value="HAMP_dom"/>
</dbReference>
<evidence type="ECO:0000313" key="8">
    <source>
        <dbReference type="EMBL" id="RFC63513.1"/>
    </source>
</evidence>
<dbReference type="CDD" id="cd16917">
    <property type="entry name" value="HATPase_UhpB-NarQ-NarX-like"/>
    <property type="match status" value="1"/>
</dbReference>
<gene>
    <name evidence="8" type="ORF">DYI37_10870</name>
</gene>
<keyword evidence="4" id="KW-0418">Kinase</keyword>
<accession>A0A371X2S7</accession>
<sequence length="493" mass="53899">MTLATTTPMAKLSDRKRVGTLKHRIAIGLALVSLVAWAALAIVMIVNARIATSREVEASFFIAERYARGQASIIERSDDPRAALARLYGQLKEIRHVSASMAFSDGSPVPVASDPGDDEMRHEEDEAEAPAFFANLIQSSEFHTQIPVVDGTRTLAVITLHSNAEDEIAEVWEDFRFILPMAMIYGLLLSAVALVLVNTVFRRLDETSRALSRLRAGETGTRLPEAGFAEFAPVAAGFNELASSLAAEKRSNHELANRLLTAHDEERRRLASDLHDEVGPNLFSVRANLSYLKRRLGERDAKTVDALHEPLETLEGSVTDVQLLMRQILSRMKPVMIGDVPLASAIETLAFDYRRVTPHPLVEVDFATADMTFGETVDLTVHRFVSEAILNALRHGGAKSIDVRASMSPMNEFGRRQLEVTIRDDGRGLTAQSRQGIGLSSVRERVHTLGGTLSGPQSMDGRTCVSIALHGLEAKVAKMARPPAGAVQTRKLA</sequence>
<keyword evidence="3" id="KW-0808">Transferase</keyword>
<dbReference type="OrthoDB" id="9797605at2"/>
<organism evidence="8 9">
    <name type="scientific">Fulvimarina endophytica</name>
    <dbReference type="NCBI Taxonomy" id="2293836"/>
    <lineage>
        <taxon>Bacteria</taxon>
        <taxon>Pseudomonadati</taxon>
        <taxon>Pseudomonadota</taxon>
        <taxon>Alphaproteobacteria</taxon>
        <taxon>Hyphomicrobiales</taxon>
        <taxon>Aurantimonadaceae</taxon>
        <taxon>Fulvimarina</taxon>
    </lineage>
</organism>
<evidence type="ECO:0000256" key="4">
    <source>
        <dbReference type="ARBA" id="ARBA00022777"/>
    </source>
</evidence>
<evidence type="ECO:0000256" key="5">
    <source>
        <dbReference type="ARBA" id="ARBA00023012"/>
    </source>
</evidence>
<dbReference type="InterPro" id="IPR011712">
    <property type="entry name" value="Sig_transdc_His_kin_sub3_dim/P"/>
</dbReference>
<keyword evidence="9" id="KW-1185">Reference proteome</keyword>
<dbReference type="InterPro" id="IPR050482">
    <property type="entry name" value="Sensor_HK_TwoCompSys"/>
</dbReference>
<keyword evidence="5" id="KW-0902">Two-component regulatory system</keyword>
<keyword evidence="6" id="KW-0472">Membrane</keyword>